<dbReference type="EMBL" id="KE148152">
    <property type="protein sequence ID" value="EPE07020.1"/>
    <property type="molecule type" value="Genomic_DNA"/>
</dbReference>
<protein>
    <submittedName>
        <fullName evidence="1">Aldehyde reductase</fullName>
    </submittedName>
</protein>
<proteinExistence type="predicted"/>
<sequence length="94" mass="10543">MVLSKVASLQAPPIAWATKECIAEPAKKSIETPGRQVDIIYLCYPDSLTPNEETLDRANEIYAGGLEASPIFQMRRGGHHFDIRQDMSPRRRGM</sequence>
<dbReference type="Proteomes" id="UP000016923">
    <property type="component" value="Unassembled WGS sequence"/>
</dbReference>
<dbReference type="VEuPathDB" id="FungiDB:F503_03447"/>
<accession>S3D168</accession>
<evidence type="ECO:0000313" key="2">
    <source>
        <dbReference type="Proteomes" id="UP000016923"/>
    </source>
</evidence>
<name>S3D168_OPHP1</name>
<gene>
    <name evidence="1" type="ORF">F503_03447</name>
</gene>
<dbReference type="AlphaFoldDB" id="S3D168"/>
<keyword evidence="2" id="KW-1185">Reference proteome</keyword>
<organism evidence="1 2">
    <name type="scientific">Ophiostoma piceae (strain UAMH 11346)</name>
    <name type="common">Sap stain fungus</name>
    <dbReference type="NCBI Taxonomy" id="1262450"/>
    <lineage>
        <taxon>Eukaryota</taxon>
        <taxon>Fungi</taxon>
        <taxon>Dikarya</taxon>
        <taxon>Ascomycota</taxon>
        <taxon>Pezizomycotina</taxon>
        <taxon>Sordariomycetes</taxon>
        <taxon>Sordariomycetidae</taxon>
        <taxon>Ophiostomatales</taxon>
        <taxon>Ophiostomataceae</taxon>
        <taxon>Ophiostoma</taxon>
    </lineage>
</organism>
<evidence type="ECO:0000313" key="1">
    <source>
        <dbReference type="EMBL" id="EPE07020.1"/>
    </source>
</evidence>
<dbReference type="HOGENOM" id="CLU_2386771_0_0_1"/>
<reference evidence="1 2" key="1">
    <citation type="journal article" date="2013" name="BMC Genomics">
        <title>The genome and transcriptome of the pine saprophyte Ophiostoma piceae, and a comparison with the bark beetle-associated pine pathogen Grosmannia clavigera.</title>
        <authorList>
            <person name="Haridas S."/>
            <person name="Wang Y."/>
            <person name="Lim L."/>
            <person name="Massoumi Alamouti S."/>
            <person name="Jackman S."/>
            <person name="Docking R."/>
            <person name="Robertson G."/>
            <person name="Birol I."/>
            <person name="Bohlmann J."/>
            <person name="Breuil C."/>
        </authorList>
    </citation>
    <scope>NUCLEOTIDE SEQUENCE [LARGE SCALE GENOMIC DNA]</scope>
    <source>
        <strain evidence="1 2">UAMH 11346</strain>
    </source>
</reference>